<comment type="subcellular location">
    <subcellularLocation>
        <location evidence="1">Membrane</location>
        <topology evidence="1">Multi-pass membrane protein</topology>
    </subcellularLocation>
</comment>
<keyword evidence="6" id="KW-0862">Zinc</keyword>
<keyword evidence="6" id="KW-0479">Metal-binding</keyword>
<evidence type="ECO:0000256" key="5">
    <source>
        <dbReference type="ARBA" id="ARBA00023136"/>
    </source>
</evidence>
<dbReference type="Pfam" id="PF03006">
    <property type="entry name" value="HlyIII"/>
    <property type="match status" value="1"/>
</dbReference>
<evidence type="ECO:0000256" key="4">
    <source>
        <dbReference type="ARBA" id="ARBA00022989"/>
    </source>
</evidence>
<feature type="binding site" evidence="6">
    <location>
        <position position="102"/>
    </location>
    <ligand>
        <name>Zn(2+)</name>
        <dbReference type="ChEBI" id="CHEBI:29105"/>
    </ligand>
</feature>
<dbReference type="AlphaFoldDB" id="A0AA36CE48"/>
<keyword evidence="5 7" id="KW-0472">Membrane</keyword>
<feature type="transmembrane region" description="Helical" evidence="7">
    <location>
        <begin position="183"/>
        <end position="205"/>
    </location>
</feature>
<gene>
    <name evidence="8" type="ORF">MSPICULIGERA_LOCUS5081</name>
</gene>
<dbReference type="GO" id="GO:0046872">
    <property type="term" value="F:metal ion binding"/>
    <property type="evidence" value="ECO:0007669"/>
    <property type="project" value="UniProtKB-KW"/>
</dbReference>
<feature type="transmembrane region" description="Helical" evidence="7">
    <location>
        <begin position="113"/>
        <end position="135"/>
    </location>
</feature>
<feature type="binding site" evidence="6">
    <location>
        <position position="254"/>
    </location>
    <ligand>
        <name>Zn(2+)</name>
        <dbReference type="ChEBI" id="CHEBI:29105"/>
    </ligand>
</feature>
<dbReference type="GO" id="GO:0038023">
    <property type="term" value="F:signaling receptor activity"/>
    <property type="evidence" value="ECO:0007669"/>
    <property type="project" value="TreeGrafter"/>
</dbReference>
<organism evidence="8 9">
    <name type="scientific">Mesorhabditis spiculigera</name>
    <dbReference type="NCBI Taxonomy" id="96644"/>
    <lineage>
        <taxon>Eukaryota</taxon>
        <taxon>Metazoa</taxon>
        <taxon>Ecdysozoa</taxon>
        <taxon>Nematoda</taxon>
        <taxon>Chromadorea</taxon>
        <taxon>Rhabditida</taxon>
        <taxon>Rhabditina</taxon>
        <taxon>Rhabditomorpha</taxon>
        <taxon>Rhabditoidea</taxon>
        <taxon>Rhabditidae</taxon>
        <taxon>Mesorhabditinae</taxon>
        <taxon>Mesorhabditis</taxon>
    </lineage>
</organism>
<dbReference type="PANTHER" id="PTHR20855">
    <property type="entry name" value="ADIPOR/PROGESTIN RECEPTOR-RELATED"/>
    <property type="match status" value="1"/>
</dbReference>
<keyword evidence="3 7" id="KW-0812">Transmembrane</keyword>
<evidence type="ECO:0000256" key="7">
    <source>
        <dbReference type="SAM" id="Phobius"/>
    </source>
</evidence>
<accession>A0AA36CE48</accession>
<feature type="transmembrane region" description="Helical" evidence="7">
    <location>
        <begin position="147"/>
        <end position="171"/>
    </location>
</feature>
<evidence type="ECO:0000313" key="9">
    <source>
        <dbReference type="Proteomes" id="UP001177023"/>
    </source>
</evidence>
<evidence type="ECO:0000256" key="6">
    <source>
        <dbReference type="PIRSR" id="PIRSR604254-1"/>
    </source>
</evidence>
<feature type="transmembrane region" description="Helical" evidence="7">
    <location>
        <begin position="45"/>
        <end position="72"/>
    </location>
</feature>
<keyword evidence="4 7" id="KW-1133">Transmembrane helix</keyword>
<feature type="transmembrane region" description="Helical" evidence="7">
    <location>
        <begin position="84"/>
        <end position="101"/>
    </location>
</feature>
<protein>
    <submittedName>
        <fullName evidence="8">Uncharacterized protein</fullName>
    </submittedName>
</protein>
<sequence>MLGLKWKRRKQVYFGIEMLEHACVPSLLLRPHIHRGYRPLHQPHIYYWSSIFGINVWTHLVPFIIIVCGYLLPEWRCTEPSSTLILLYIGVAALLGCSTLAHLMHSRSHVEHFFWWTVDFSGIAIWMVVTGMVAWMVADDKGRPFDVMYPLILVLLAGIQFFSTAYLFIAYPEWPARHLIRMLTCTSVAIWVNAPIAYGLLRALFTWEFTTSQLLHWRSIAWLAASGVFMGGNVPERWFPGRFDLLGYGHQFFHLCINMVNWNLIEATKVDLETRHGVPSQQRVEAMKWVMVVWLAIVVGVNIYLLKLTHTLHAHRDKQEKE</sequence>
<dbReference type="PANTHER" id="PTHR20855:SF92">
    <property type="entry name" value="PROGESTIN AND ADIPOQ RECEPTOR FAMILY MEMBER 3-LIKE"/>
    <property type="match status" value="1"/>
</dbReference>
<reference evidence="8" key="1">
    <citation type="submission" date="2023-06" db="EMBL/GenBank/DDBJ databases">
        <authorList>
            <person name="Delattre M."/>
        </authorList>
    </citation>
    <scope>NUCLEOTIDE SEQUENCE</scope>
    <source>
        <strain evidence="8">AF72</strain>
    </source>
</reference>
<comment type="similarity">
    <text evidence="2">Belongs to the ADIPOR family.</text>
</comment>
<dbReference type="Proteomes" id="UP001177023">
    <property type="component" value="Unassembled WGS sequence"/>
</dbReference>
<dbReference type="GO" id="GO:0016020">
    <property type="term" value="C:membrane"/>
    <property type="evidence" value="ECO:0007669"/>
    <property type="project" value="UniProtKB-SubCell"/>
</dbReference>
<feature type="transmembrane region" description="Helical" evidence="7">
    <location>
        <begin position="286"/>
        <end position="306"/>
    </location>
</feature>
<evidence type="ECO:0000256" key="3">
    <source>
        <dbReference type="ARBA" id="ARBA00022692"/>
    </source>
</evidence>
<feature type="binding site" evidence="6">
    <location>
        <position position="250"/>
    </location>
    <ligand>
        <name>Zn(2+)</name>
        <dbReference type="ChEBI" id="CHEBI:29105"/>
    </ligand>
</feature>
<feature type="non-terminal residue" evidence="8">
    <location>
        <position position="322"/>
    </location>
</feature>
<dbReference type="EMBL" id="CATQJA010001259">
    <property type="protein sequence ID" value="CAJ0566480.1"/>
    <property type="molecule type" value="Genomic_DNA"/>
</dbReference>
<evidence type="ECO:0000313" key="8">
    <source>
        <dbReference type="EMBL" id="CAJ0566480.1"/>
    </source>
</evidence>
<comment type="caution">
    <text evidence="8">The sequence shown here is derived from an EMBL/GenBank/DDBJ whole genome shotgun (WGS) entry which is preliminary data.</text>
</comment>
<proteinExistence type="inferred from homology"/>
<evidence type="ECO:0000256" key="1">
    <source>
        <dbReference type="ARBA" id="ARBA00004141"/>
    </source>
</evidence>
<dbReference type="InterPro" id="IPR004254">
    <property type="entry name" value="AdipoR/HlyIII-related"/>
</dbReference>
<name>A0AA36CE48_9BILA</name>
<keyword evidence="9" id="KW-1185">Reference proteome</keyword>
<evidence type="ECO:0000256" key="2">
    <source>
        <dbReference type="ARBA" id="ARBA00007018"/>
    </source>
</evidence>